<protein>
    <submittedName>
        <fullName evidence="1">4768_t:CDS:1</fullName>
    </submittedName>
</protein>
<sequence>LKILGEESQKKGYHKKSRVLQYNIETRRMQSSLQEMHNQTYCINEFHDSTRFAWLKNPFL</sequence>
<proteinExistence type="predicted"/>
<feature type="non-terminal residue" evidence="1">
    <location>
        <position position="1"/>
    </location>
</feature>
<accession>A0A9W4T8G0</accession>
<name>A0A9W4T8G0_9GLOM</name>
<evidence type="ECO:0000313" key="2">
    <source>
        <dbReference type="Proteomes" id="UP001153678"/>
    </source>
</evidence>
<keyword evidence="2" id="KW-1185">Reference proteome</keyword>
<dbReference type="AlphaFoldDB" id="A0A9W4T8G0"/>
<organism evidence="1 2">
    <name type="scientific">Funneliformis geosporum</name>
    <dbReference type="NCBI Taxonomy" id="1117311"/>
    <lineage>
        <taxon>Eukaryota</taxon>
        <taxon>Fungi</taxon>
        <taxon>Fungi incertae sedis</taxon>
        <taxon>Mucoromycota</taxon>
        <taxon>Glomeromycotina</taxon>
        <taxon>Glomeromycetes</taxon>
        <taxon>Glomerales</taxon>
        <taxon>Glomeraceae</taxon>
        <taxon>Funneliformis</taxon>
    </lineage>
</organism>
<reference evidence="1" key="1">
    <citation type="submission" date="2022-08" db="EMBL/GenBank/DDBJ databases">
        <authorList>
            <person name="Kallberg Y."/>
            <person name="Tangrot J."/>
            <person name="Rosling A."/>
        </authorList>
    </citation>
    <scope>NUCLEOTIDE SEQUENCE</scope>
    <source>
        <strain evidence="1">Wild A</strain>
    </source>
</reference>
<dbReference type="Proteomes" id="UP001153678">
    <property type="component" value="Unassembled WGS sequence"/>
</dbReference>
<gene>
    <name evidence="1" type="ORF">FWILDA_LOCUS18325</name>
</gene>
<evidence type="ECO:0000313" key="1">
    <source>
        <dbReference type="EMBL" id="CAI2197938.1"/>
    </source>
</evidence>
<comment type="caution">
    <text evidence="1">The sequence shown here is derived from an EMBL/GenBank/DDBJ whole genome shotgun (WGS) entry which is preliminary data.</text>
</comment>
<dbReference type="EMBL" id="CAMKVN010017430">
    <property type="protein sequence ID" value="CAI2197938.1"/>
    <property type="molecule type" value="Genomic_DNA"/>
</dbReference>